<proteinExistence type="predicted"/>
<feature type="region of interest" description="Disordered" evidence="1">
    <location>
        <begin position="193"/>
        <end position="217"/>
    </location>
</feature>
<gene>
    <name evidence="2" type="ORF">DEA37_0006549</name>
</gene>
<dbReference type="EMBL" id="QNGE01000395">
    <property type="protein sequence ID" value="KAA3680624.1"/>
    <property type="molecule type" value="Genomic_DNA"/>
</dbReference>
<feature type="non-terminal residue" evidence="2">
    <location>
        <position position="1"/>
    </location>
</feature>
<comment type="caution">
    <text evidence="2">The sequence shown here is derived from an EMBL/GenBank/DDBJ whole genome shotgun (WGS) entry which is preliminary data.</text>
</comment>
<protein>
    <submittedName>
        <fullName evidence="2">Uncharacterized protein</fullName>
    </submittedName>
</protein>
<dbReference type="Proteomes" id="UP000324629">
    <property type="component" value="Unassembled WGS sequence"/>
</dbReference>
<name>A0A5J4NYL8_9TREM</name>
<accession>A0A5J4NYL8</accession>
<keyword evidence="3" id="KW-1185">Reference proteome</keyword>
<organism evidence="2 3">
    <name type="scientific">Paragonimus westermani</name>
    <dbReference type="NCBI Taxonomy" id="34504"/>
    <lineage>
        <taxon>Eukaryota</taxon>
        <taxon>Metazoa</taxon>
        <taxon>Spiralia</taxon>
        <taxon>Lophotrochozoa</taxon>
        <taxon>Platyhelminthes</taxon>
        <taxon>Trematoda</taxon>
        <taxon>Digenea</taxon>
        <taxon>Plagiorchiida</taxon>
        <taxon>Troglotremata</taxon>
        <taxon>Troglotrematidae</taxon>
        <taxon>Paragonimus</taxon>
    </lineage>
</organism>
<sequence length="297" mass="33833">SYGASVLIVADVAEEKHLLKRLQSKCPTNINQLPDPVPADLAHPDCSVDLDSLVTVVNCLGDVSNRGLPQKRRNQHTQNALPITPHRHVRLEQIPVEQSNHKASFTSEHELHRTQVIAKPTRDSCSPPMVPSFQLPNLLAEYLHSIKLSLFETDCSQINVSHLNALESSLLQQLDDYMNKTVPLSNQEDTHGFEQTQQRLPKKQFMPPRKESPKHVHHSVIEPVTSDPTLDSCDAELKKNLHPAELQWTAQQVAAWYKYHELANYARSYYSCWQSAINEYTVIMKRLKLTKKPDDYL</sequence>
<evidence type="ECO:0000313" key="3">
    <source>
        <dbReference type="Proteomes" id="UP000324629"/>
    </source>
</evidence>
<evidence type="ECO:0000256" key="1">
    <source>
        <dbReference type="SAM" id="MobiDB-lite"/>
    </source>
</evidence>
<evidence type="ECO:0000313" key="2">
    <source>
        <dbReference type="EMBL" id="KAA3680624.1"/>
    </source>
</evidence>
<dbReference type="AlphaFoldDB" id="A0A5J4NYL8"/>
<reference evidence="2 3" key="1">
    <citation type="journal article" date="2019" name="Gigascience">
        <title>Whole-genome sequence of the oriental lung fluke Paragonimus westermani.</title>
        <authorList>
            <person name="Oey H."/>
            <person name="Zakrzewski M."/>
            <person name="Narain K."/>
            <person name="Devi K.R."/>
            <person name="Agatsuma T."/>
            <person name="Nawaratna S."/>
            <person name="Gobert G.N."/>
            <person name="Jones M.K."/>
            <person name="Ragan M.A."/>
            <person name="McManus D.P."/>
            <person name="Krause L."/>
        </authorList>
    </citation>
    <scope>NUCLEOTIDE SEQUENCE [LARGE SCALE GENOMIC DNA]</scope>
    <source>
        <strain evidence="2 3">IND2009</strain>
    </source>
</reference>